<accession>G0QUA1</accession>
<dbReference type="FunFam" id="3.90.1180.10:FF:000002">
    <property type="entry name" value="60S ribosomal protein L16"/>
    <property type="match status" value="1"/>
</dbReference>
<reference evidence="5 6" key="1">
    <citation type="submission" date="2011-07" db="EMBL/GenBank/DDBJ databases">
        <authorList>
            <person name="Coyne R."/>
            <person name="Brami D."/>
            <person name="Johnson J."/>
            <person name="Hostetler J."/>
            <person name="Hannick L."/>
            <person name="Clark T."/>
            <person name="Cassidy-Hanley D."/>
            <person name="Inman J."/>
        </authorList>
    </citation>
    <scope>NUCLEOTIDE SEQUENCE [LARGE SCALE GENOMIC DNA]</scope>
    <source>
        <strain evidence="5 6">G5</strain>
    </source>
</reference>
<dbReference type="GO" id="GO:0022625">
    <property type="term" value="C:cytosolic large ribosomal subunit"/>
    <property type="evidence" value="ECO:0007669"/>
    <property type="project" value="TreeGrafter"/>
</dbReference>
<evidence type="ECO:0000313" key="6">
    <source>
        <dbReference type="Proteomes" id="UP000008983"/>
    </source>
</evidence>
<evidence type="ECO:0000256" key="3">
    <source>
        <dbReference type="ARBA" id="ARBA00023274"/>
    </source>
</evidence>
<dbReference type="Pfam" id="PF00572">
    <property type="entry name" value="Ribosomal_L13"/>
    <property type="match status" value="1"/>
</dbReference>
<name>G0QUA1_ICHMU</name>
<evidence type="ECO:0000256" key="2">
    <source>
        <dbReference type="ARBA" id="ARBA00022980"/>
    </source>
</evidence>
<dbReference type="InterPro" id="IPR005822">
    <property type="entry name" value="Ribosomal_uL13"/>
</dbReference>
<evidence type="ECO:0000313" key="5">
    <source>
        <dbReference type="EMBL" id="EGR31204.1"/>
    </source>
</evidence>
<dbReference type="InterPro" id="IPR036899">
    <property type="entry name" value="Ribosomal_uL13_sf"/>
</dbReference>
<dbReference type="HAMAP" id="MF_01366">
    <property type="entry name" value="Ribosomal_uL13"/>
    <property type="match status" value="1"/>
</dbReference>
<dbReference type="AlphaFoldDB" id="G0QUA1"/>
<dbReference type="Proteomes" id="UP000008983">
    <property type="component" value="Unassembled WGS sequence"/>
</dbReference>
<dbReference type="GO" id="GO:0003729">
    <property type="term" value="F:mRNA binding"/>
    <property type="evidence" value="ECO:0007669"/>
    <property type="project" value="TreeGrafter"/>
</dbReference>
<keyword evidence="6" id="KW-1185">Reference proteome</keyword>
<evidence type="ECO:0000256" key="4">
    <source>
        <dbReference type="RuleBase" id="RU003877"/>
    </source>
</evidence>
<dbReference type="InParanoid" id="G0QUA1"/>
<dbReference type="NCBIfam" id="TIGR01077">
    <property type="entry name" value="L13_A_E"/>
    <property type="match status" value="1"/>
</dbReference>
<proteinExistence type="inferred from homology"/>
<sequence>MFDKLVVIDAQGHLLGRLASYVAKELLSGQRIVVVRAEGINVSGSLFRNRVKFSEFLNKWMNHNPRRGFQHFRAPTKIFWRCVRGMIPHLTPRGAAALQKLKIFEGVPAPYDRVKKQVVVDALKVQRLKNQRHYCKLGDLSNSVGWSKQNLVDQLETKRKARATTYFQKKVKAHNERQKELGLPQVKAIKNQLAQYGY</sequence>
<dbReference type="eggNOG" id="KOG3204">
    <property type="taxonomic scope" value="Eukaryota"/>
</dbReference>
<dbReference type="OrthoDB" id="1882297at2759"/>
<dbReference type="GeneID" id="14907337"/>
<dbReference type="STRING" id="857967.G0QUA1"/>
<evidence type="ECO:0000256" key="1">
    <source>
        <dbReference type="ARBA" id="ARBA00006227"/>
    </source>
</evidence>
<comment type="similarity">
    <text evidence="1 4">Belongs to the universal ribosomal protein uL13 family.</text>
</comment>
<dbReference type="InterPro" id="IPR023563">
    <property type="entry name" value="Ribosomal_uL13_CS"/>
</dbReference>
<dbReference type="PROSITE" id="PS00783">
    <property type="entry name" value="RIBOSOMAL_L13"/>
    <property type="match status" value="1"/>
</dbReference>
<dbReference type="Gene3D" id="1.20.5.4280">
    <property type="match status" value="1"/>
</dbReference>
<dbReference type="InterPro" id="IPR005755">
    <property type="entry name" value="Ribosomal_uL13_euk/arc"/>
</dbReference>
<evidence type="ECO:0008006" key="7">
    <source>
        <dbReference type="Google" id="ProtNLM"/>
    </source>
</evidence>
<protein>
    <recommendedName>
        <fullName evidence="7">60S ribosomal protein L13a</fullName>
    </recommendedName>
</protein>
<dbReference type="RefSeq" id="XP_004034690.1">
    <property type="nucleotide sequence ID" value="XM_004034642.1"/>
</dbReference>
<dbReference type="GO" id="GO:0006412">
    <property type="term" value="P:translation"/>
    <property type="evidence" value="ECO:0007669"/>
    <property type="project" value="InterPro"/>
</dbReference>
<organism evidence="5 6">
    <name type="scientific">Ichthyophthirius multifiliis</name>
    <name type="common">White spot disease agent</name>
    <name type="synonym">Ich</name>
    <dbReference type="NCBI Taxonomy" id="5932"/>
    <lineage>
        <taxon>Eukaryota</taxon>
        <taxon>Sar</taxon>
        <taxon>Alveolata</taxon>
        <taxon>Ciliophora</taxon>
        <taxon>Intramacronucleata</taxon>
        <taxon>Oligohymenophorea</taxon>
        <taxon>Hymenostomatida</taxon>
        <taxon>Ophryoglenina</taxon>
        <taxon>Ichthyophthirius</taxon>
    </lineage>
</organism>
<dbReference type="GO" id="GO:0017148">
    <property type="term" value="P:negative regulation of translation"/>
    <property type="evidence" value="ECO:0007669"/>
    <property type="project" value="TreeGrafter"/>
</dbReference>
<dbReference type="PANTHER" id="PTHR11545:SF3">
    <property type="entry name" value="LARGE RIBOSOMAL SUBUNIT PROTEIN UL13"/>
    <property type="match status" value="1"/>
</dbReference>
<dbReference type="PANTHER" id="PTHR11545">
    <property type="entry name" value="RIBOSOMAL PROTEIN L13"/>
    <property type="match status" value="1"/>
</dbReference>
<dbReference type="GO" id="GO:0003735">
    <property type="term" value="F:structural constituent of ribosome"/>
    <property type="evidence" value="ECO:0007669"/>
    <property type="project" value="InterPro"/>
</dbReference>
<dbReference type="Gene3D" id="3.90.1180.10">
    <property type="entry name" value="Ribosomal protein L13"/>
    <property type="match status" value="1"/>
</dbReference>
<keyword evidence="3 4" id="KW-0687">Ribonucleoprotein</keyword>
<dbReference type="FunCoup" id="G0QUA1">
    <property type="interactions" value="413"/>
</dbReference>
<dbReference type="CDD" id="cd00392">
    <property type="entry name" value="Ribosomal_L13"/>
    <property type="match status" value="1"/>
</dbReference>
<gene>
    <name evidence="5" type="ORF">IMG5_115900</name>
</gene>
<dbReference type="OMA" id="TRFNKTH"/>
<dbReference type="EMBL" id="GL983906">
    <property type="protein sequence ID" value="EGR31204.1"/>
    <property type="molecule type" value="Genomic_DNA"/>
</dbReference>
<keyword evidence="2 4" id="KW-0689">Ribosomal protein</keyword>
<dbReference type="SUPFAM" id="SSF52161">
    <property type="entry name" value="Ribosomal protein L13"/>
    <property type="match status" value="1"/>
</dbReference>